<keyword evidence="2 4" id="KW-0997">Cell inner membrane</keyword>
<comment type="similarity">
    <text evidence="4">Belongs to the Syd family.</text>
</comment>
<evidence type="ECO:0000256" key="4">
    <source>
        <dbReference type="HAMAP-Rule" id="MF_01104"/>
    </source>
</evidence>
<proteinExistence type="inferred from homology"/>
<dbReference type="AlphaFoldDB" id="A0A975DCT3"/>
<dbReference type="Pfam" id="PF07348">
    <property type="entry name" value="Syd"/>
    <property type="match status" value="1"/>
</dbReference>
<gene>
    <name evidence="4 5" type="primary">syd</name>
    <name evidence="5" type="ORF">J1N51_00355</name>
</gene>
<name>A0A975DCT3_9GAMM</name>
<keyword evidence="1 4" id="KW-1003">Cell membrane</keyword>
<dbReference type="CDD" id="cd16323">
    <property type="entry name" value="Syd"/>
    <property type="match status" value="1"/>
</dbReference>
<dbReference type="HAMAP" id="MF_01104">
    <property type="entry name" value="Syd"/>
    <property type="match status" value="1"/>
</dbReference>
<accession>A0A975DCT3</accession>
<comment type="function">
    <text evidence="4">Interacts with the SecY protein in vivo. May bind preferentially to an uncomplexed state of SecY, thus functioning either as a chelating agent for excess SecY in the cell or as a regulatory factor that negatively controls the translocase function.</text>
</comment>
<dbReference type="RefSeq" id="WP_208832041.1">
    <property type="nucleotide sequence ID" value="NZ_CP072110.1"/>
</dbReference>
<dbReference type="Proteomes" id="UP000682739">
    <property type="component" value="Chromosome"/>
</dbReference>
<evidence type="ECO:0000256" key="1">
    <source>
        <dbReference type="ARBA" id="ARBA00022475"/>
    </source>
</evidence>
<evidence type="ECO:0000256" key="2">
    <source>
        <dbReference type="ARBA" id="ARBA00022519"/>
    </source>
</evidence>
<comment type="subcellular location">
    <subcellularLocation>
        <location evidence="4">Cell inner membrane</location>
        <topology evidence="4">Peripheral membrane protein</topology>
        <orientation evidence="4">Cytoplasmic side</orientation>
    </subcellularLocation>
    <text evidence="4">Loosely associated with the cytoplasmic side of the inner membrane, probably via SecY.</text>
</comment>
<keyword evidence="3 4" id="KW-0472">Membrane</keyword>
<protein>
    <recommendedName>
        <fullName evidence="4">Protein Syd</fullName>
    </recommendedName>
</protein>
<sequence>MSKNTDLTQAWTQFIQQWLTEADQVGFPEIEPDENWPSPCEFSEHGKTYWRPVLVDEHTDVALGFANVEEALGITLNQQFIEFFTLYFADGINAVHDKGPLQFLQAWSQSDFERLQQNVIGHLLMKHKLKQSPTLFFAVTDEDDLNLVIDNSTGEVCLEYVGKPPHEVVAPDLASFIRKAKPVVKG</sequence>
<organism evidence="5 6">
    <name type="scientific">Psychrosphaera ytuae</name>
    <dbReference type="NCBI Taxonomy" id="2820710"/>
    <lineage>
        <taxon>Bacteria</taxon>
        <taxon>Pseudomonadati</taxon>
        <taxon>Pseudomonadota</taxon>
        <taxon>Gammaproteobacteria</taxon>
        <taxon>Alteromonadales</taxon>
        <taxon>Pseudoalteromonadaceae</taxon>
        <taxon>Psychrosphaera</taxon>
    </lineage>
</organism>
<dbReference type="InterPro" id="IPR038228">
    <property type="entry name" value="Syd_sf"/>
</dbReference>
<evidence type="ECO:0000313" key="6">
    <source>
        <dbReference type="Proteomes" id="UP000682739"/>
    </source>
</evidence>
<reference evidence="5" key="1">
    <citation type="submission" date="2021-03" db="EMBL/GenBank/DDBJ databases">
        <title>Description of Psychrosphaera ytuae sp. nov. isolated from deep sea sediment of South China Sea.</title>
        <authorList>
            <person name="Zhang J."/>
            <person name="Xu X.-D."/>
        </authorList>
    </citation>
    <scope>NUCLEOTIDE SEQUENCE</scope>
    <source>
        <strain evidence="5">MTZ26</strain>
    </source>
</reference>
<evidence type="ECO:0000313" key="5">
    <source>
        <dbReference type="EMBL" id="QTH63986.1"/>
    </source>
</evidence>
<keyword evidence="6" id="KW-1185">Reference proteome</keyword>
<evidence type="ECO:0000256" key="3">
    <source>
        <dbReference type="ARBA" id="ARBA00023136"/>
    </source>
</evidence>
<dbReference type="KEGG" id="psym:J1N51_00355"/>
<dbReference type="GO" id="GO:0009898">
    <property type="term" value="C:cytoplasmic side of plasma membrane"/>
    <property type="evidence" value="ECO:0007669"/>
    <property type="project" value="InterPro"/>
</dbReference>
<dbReference type="InterPro" id="IPR009948">
    <property type="entry name" value="Syd"/>
</dbReference>
<dbReference type="EMBL" id="CP072110">
    <property type="protein sequence ID" value="QTH63986.1"/>
    <property type="molecule type" value="Genomic_DNA"/>
</dbReference>
<dbReference type="Gene3D" id="3.40.1580.20">
    <property type="entry name" value="Syd protein"/>
    <property type="match status" value="1"/>
</dbReference>
<dbReference type="NCBIfam" id="NF003439">
    <property type="entry name" value="PRK04968.1"/>
    <property type="match status" value="1"/>
</dbReference>